<organism evidence="2 3">
    <name type="scientific">Tribonema minus</name>
    <dbReference type="NCBI Taxonomy" id="303371"/>
    <lineage>
        <taxon>Eukaryota</taxon>
        <taxon>Sar</taxon>
        <taxon>Stramenopiles</taxon>
        <taxon>Ochrophyta</taxon>
        <taxon>PX clade</taxon>
        <taxon>Xanthophyceae</taxon>
        <taxon>Tribonematales</taxon>
        <taxon>Tribonemataceae</taxon>
        <taxon>Tribonema</taxon>
    </lineage>
</organism>
<keyword evidence="1" id="KW-0812">Transmembrane</keyword>
<evidence type="ECO:0000313" key="3">
    <source>
        <dbReference type="Proteomes" id="UP000664859"/>
    </source>
</evidence>
<comment type="caution">
    <text evidence="2">The sequence shown here is derived from an EMBL/GenBank/DDBJ whole genome shotgun (WGS) entry which is preliminary data.</text>
</comment>
<keyword evidence="1" id="KW-0472">Membrane</keyword>
<dbReference type="Proteomes" id="UP000664859">
    <property type="component" value="Unassembled WGS sequence"/>
</dbReference>
<evidence type="ECO:0000313" key="2">
    <source>
        <dbReference type="EMBL" id="KAG5186401.1"/>
    </source>
</evidence>
<gene>
    <name evidence="2" type="ORF">JKP88DRAFT_241007</name>
</gene>
<sequence length="127" mass="13441">MASNPKIVYSLASLVVPVIIAVTTQLTVAPLLDDPRIDNCQKRNEIKRAVRSFVASATTASFMSLALSVILDLNVTRLYKKYGGSTASIAQGISTSYKIASAVKVCILASALISAAVAFAAYRQCVN</sequence>
<accession>A0A836CK46</accession>
<feature type="transmembrane region" description="Helical" evidence="1">
    <location>
        <begin position="6"/>
        <end position="32"/>
    </location>
</feature>
<proteinExistence type="predicted"/>
<feature type="transmembrane region" description="Helical" evidence="1">
    <location>
        <begin position="102"/>
        <end position="122"/>
    </location>
</feature>
<keyword evidence="3" id="KW-1185">Reference proteome</keyword>
<dbReference type="AlphaFoldDB" id="A0A836CK46"/>
<reference evidence="2" key="1">
    <citation type="submission" date="2021-02" db="EMBL/GenBank/DDBJ databases">
        <title>First Annotated Genome of the Yellow-green Alga Tribonema minus.</title>
        <authorList>
            <person name="Mahan K.M."/>
        </authorList>
    </citation>
    <scope>NUCLEOTIDE SEQUENCE</scope>
    <source>
        <strain evidence="2">UTEX B ZZ1240</strain>
    </source>
</reference>
<name>A0A836CK46_9STRA</name>
<dbReference type="EMBL" id="JAFCMP010000112">
    <property type="protein sequence ID" value="KAG5186401.1"/>
    <property type="molecule type" value="Genomic_DNA"/>
</dbReference>
<evidence type="ECO:0000256" key="1">
    <source>
        <dbReference type="SAM" id="Phobius"/>
    </source>
</evidence>
<feature type="transmembrane region" description="Helical" evidence="1">
    <location>
        <begin position="53"/>
        <end position="71"/>
    </location>
</feature>
<keyword evidence="1" id="KW-1133">Transmembrane helix</keyword>
<protein>
    <submittedName>
        <fullName evidence="2">Uncharacterized protein</fullName>
    </submittedName>
</protein>